<name>A0A158JAW6_9BURK</name>
<sequence length="78" mass="8302">MLTCMSTDNDMAKDNTPARENLLSARSLRYLHEIDLHGGVRAAADALAINGSVISRQVAHSNAITAWCCWSGAAGARC</sequence>
<protein>
    <submittedName>
        <fullName evidence="1">Uncharacterized protein</fullName>
    </submittedName>
</protein>
<dbReference type="EMBL" id="FCOK02000077">
    <property type="protein sequence ID" value="SAL65978.1"/>
    <property type="molecule type" value="Genomic_DNA"/>
</dbReference>
<reference evidence="1 2" key="1">
    <citation type="submission" date="2016-01" db="EMBL/GenBank/DDBJ databases">
        <authorList>
            <person name="Oliw E.H."/>
        </authorList>
    </citation>
    <scope>NUCLEOTIDE SEQUENCE [LARGE SCALE GENOMIC DNA]</scope>
    <source>
        <strain evidence="1">LMG 27134</strain>
    </source>
</reference>
<gene>
    <name evidence="1" type="ORF">AWB69_07462</name>
</gene>
<evidence type="ECO:0000313" key="2">
    <source>
        <dbReference type="Proteomes" id="UP000054683"/>
    </source>
</evidence>
<dbReference type="Proteomes" id="UP000054683">
    <property type="component" value="Unassembled WGS sequence"/>
</dbReference>
<proteinExistence type="predicted"/>
<organism evidence="1 2">
    <name type="scientific">Caballeronia udeis</name>
    <dbReference type="NCBI Taxonomy" id="1232866"/>
    <lineage>
        <taxon>Bacteria</taxon>
        <taxon>Pseudomonadati</taxon>
        <taxon>Pseudomonadota</taxon>
        <taxon>Betaproteobacteria</taxon>
        <taxon>Burkholderiales</taxon>
        <taxon>Burkholderiaceae</taxon>
        <taxon>Caballeronia</taxon>
    </lineage>
</organism>
<dbReference type="AlphaFoldDB" id="A0A158JAW6"/>
<accession>A0A158JAW6</accession>
<evidence type="ECO:0000313" key="1">
    <source>
        <dbReference type="EMBL" id="SAL65978.1"/>
    </source>
</evidence>